<accession>A0A7D4SZV5</accession>
<dbReference type="AlphaFoldDB" id="A0A7D4SZV5"/>
<dbReference type="RefSeq" id="WP_173284103.1">
    <property type="nucleotide sequence ID" value="NZ_CP054020.1"/>
</dbReference>
<organism evidence="2 3">
    <name type="scientific">Thiomicrorhabdus xiamenensis</name>
    <dbReference type="NCBI Taxonomy" id="2739063"/>
    <lineage>
        <taxon>Bacteria</taxon>
        <taxon>Pseudomonadati</taxon>
        <taxon>Pseudomonadota</taxon>
        <taxon>Gammaproteobacteria</taxon>
        <taxon>Thiotrichales</taxon>
        <taxon>Piscirickettsiaceae</taxon>
        <taxon>Thiomicrorhabdus</taxon>
    </lineage>
</organism>
<gene>
    <name evidence="2" type="ORF">HQN79_02410</name>
</gene>
<proteinExistence type="predicted"/>
<evidence type="ECO:0000313" key="2">
    <source>
        <dbReference type="EMBL" id="QKI88505.1"/>
    </source>
</evidence>
<dbReference type="KEGG" id="txa:HQN79_02410"/>
<keyword evidence="1" id="KW-0472">Membrane</keyword>
<keyword evidence="3" id="KW-1185">Reference proteome</keyword>
<sequence>MVKERYRKEGGLFLLTACGGLVFWGWVIWQPLKNIMQGDNSLTHTLMQIAALGLSSLLFLAVLYVFALVGLRLIKS</sequence>
<feature type="transmembrane region" description="Helical" evidence="1">
    <location>
        <begin position="12"/>
        <end position="29"/>
    </location>
</feature>
<dbReference type="Proteomes" id="UP000504724">
    <property type="component" value="Chromosome"/>
</dbReference>
<feature type="transmembrane region" description="Helical" evidence="1">
    <location>
        <begin position="49"/>
        <end position="74"/>
    </location>
</feature>
<keyword evidence="1" id="KW-1133">Transmembrane helix</keyword>
<dbReference type="EMBL" id="CP054020">
    <property type="protein sequence ID" value="QKI88505.1"/>
    <property type="molecule type" value="Genomic_DNA"/>
</dbReference>
<protein>
    <submittedName>
        <fullName evidence="2">Uncharacterized protein</fullName>
    </submittedName>
</protein>
<name>A0A7D4SZV5_9GAMM</name>
<reference evidence="2 3" key="1">
    <citation type="submission" date="2020-05" db="EMBL/GenBank/DDBJ databases">
        <title>Thiomicrorhabdus sediminis sp.nov. and Thiomicrorhabdus xiamenensis sp.nov., novel sulfur-oxidizing bacteria isolated from coastal sediment.</title>
        <authorList>
            <person name="Liu X."/>
        </authorList>
    </citation>
    <scope>NUCLEOTIDE SEQUENCE [LARGE SCALE GENOMIC DNA]</scope>
    <source>
        <strain evidence="2 3">G2</strain>
    </source>
</reference>
<evidence type="ECO:0000256" key="1">
    <source>
        <dbReference type="SAM" id="Phobius"/>
    </source>
</evidence>
<evidence type="ECO:0000313" key="3">
    <source>
        <dbReference type="Proteomes" id="UP000504724"/>
    </source>
</evidence>
<keyword evidence="1" id="KW-0812">Transmembrane</keyword>